<evidence type="ECO:0000256" key="17">
    <source>
        <dbReference type="PROSITE-ProRule" id="PRU00152"/>
    </source>
</evidence>
<feature type="domain" description="SUEL-type lectin" evidence="24">
    <location>
        <begin position="169"/>
        <end position="260"/>
    </location>
</feature>
<feature type="region of interest" description="Disordered" evidence="18">
    <location>
        <begin position="1645"/>
        <end position="1671"/>
    </location>
</feature>
<dbReference type="CDD" id="cd01752">
    <property type="entry name" value="PLAT_polycystin"/>
    <property type="match status" value="1"/>
</dbReference>
<dbReference type="GO" id="GO:0005886">
    <property type="term" value="C:plasma membrane"/>
    <property type="evidence" value="ECO:0007669"/>
    <property type="project" value="UniProtKB-SubCell"/>
</dbReference>
<dbReference type="GO" id="GO:0005262">
    <property type="term" value="F:calcium channel activity"/>
    <property type="evidence" value="ECO:0007669"/>
    <property type="project" value="TreeGrafter"/>
</dbReference>
<feature type="domain" description="REJ" evidence="25">
    <location>
        <begin position="433"/>
        <end position="1144"/>
    </location>
</feature>
<dbReference type="KEGG" id="pbi:103057253"/>
<keyword evidence="11" id="KW-0969">Cilium</keyword>
<dbReference type="FunFam" id="2.60.60.20:FF:000008">
    <property type="entry name" value="Polycystic kidney disease 1-like 2, isoform CRA_a"/>
    <property type="match status" value="1"/>
</dbReference>
<evidence type="ECO:0000259" key="24">
    <source>
        <dbReference type="PROSITE" id="PS50228"/>
    </source>
</evidence>
<feature type="disulfide bond" evidence="16">
    <location>
        <begin position="2071"/>
        <end position="2084"/>
    </location>
</feature>
<feature type="domain" description="PLAT" evidence="22">
    <location>
        <begin position="1412"/>
        <end position="1529"/>
    </location>
</feature>
<dbReference type="SUPFAM" id="SSF49723">
    <property type="entry name" value="Lipase/lipooxygenase domain (PLAT/LH2 domain)"/>
    <property type="match status" value="1"/>
</dbReference>
<dbReference type="Gene3D" id="2.60.220.50">
    <property type="match status" value="1"/>
</dbReference>
<evidence type="ECO:0000313" key="26">
    <source>
        <dbReference type="Proteomes" id="UP000695026"/>
    </source>
</evidence>
<protein>
    <submittedName>
        <fullName evidence="27">Polycystic kidney disease protein 1-like 2</fullName>
    </submittedName>
</protein>
<evidence type="ECO:0000259" key="22">
    <source>
        <dbReference type="PROSITE" id="PS50095"/>
    </source>
</evidence>
<evidence type="ECO:0000256" key="6">
    <source>
        <dbReference type="ARBA" id="ARBA00022525"/>
    </source>
</evidence>
<dbReference type="GO" id="GO:0005929">
    <property type="term" value="C:cilium"/>
    <property type="evidence" value="ECO:0007669"/>
    <property type="project" value="UniProtKB-SubCell"/>
</dbReference>
<dbReference type="InterPro" id="IPR042060">
    <property type="entry name" value="PLAT_polycystin1"/>
</dbReference>
<dbReference type="Proteomes" id="UP000695026">
    <property type="component" value="Unplaced"/>
</dbReference>
<keyword evidence="5" id="KW-1003">Cell membrane</keyword>
<accession>A0A9F5IXP6</accession>
<dbReference type="InterPro" id="IPR013122">
    <property type="entry name" value="PKD1_2_channel"/>
</dbReference>
<organism evidence="26 27">
    <name type="scientific">Python bivittatus</name>
    <name type="common">Burmese python</name>
    <name type="synonym">Python molurus bivittatus</name>
    <dbReference type="NCBI Taxonomy" id="176946"/>
    <lineage>
        <taxon>Eukaryota</taxon>
        <taxon>Metazoa</taxon>
        <taxon>Chordata</taxon>
        <taxon>Craniata</taxon>
        <taxon>Vertebrata</taxon>
        <taxon>Euteleostomi</taxon>
        <taxon>Lepidosauria</taxon>
        <taxon>Squamata</taxon>
        <taxon>Bifurcata</taxon>
        <taxon>Unidentata</taxon>
        <taxon>Episquamata</taxon>
        <taxon>Toxicofera</taxon>
        <taxon>Serpentes</taxon>
        <taxon>Henophidia</taxon>
        <taxon>Pythonidae</taxon>
        <taxon>Python</taxon>
    </lineage>
</organism>
<evidence type="ECO:0000256" key="1">
    <source>
        <dbReference type="ARBA" id="ARBA00004138"/>
    </source>
</evidence>
<dbReference type="PROSITE" id="PS50093">
    <property type="entry name" value="PKD"/>
    <property type="match status" value="1"/>
</dbReference>
<keyword evidence="8" id="KW-0732">Signal</keyword>
<evidence type="ECO:0000256" key="10">
    <source>
        <dbReference type="ARBA" id="ARBA00022989"/>
    </source>
</evidence>
<keyword evidence="10 19" id="KW-1133">Transmembrane helix</keyword>
<feature type="transmembrane region" description="Helical" evidence="19">
    <location>
        <begin position="1616"/>
        <end position="1637"/>
    </location>
</feature>
<dbReference type="InterPro" id="IPR001024">
    <property type="entry name" value="PLAT/LH2_dom"/>
</dbReference>
<dbReference type="Gene3D" id="2.60.60.20">
    <property type="entry name" value="PLAT/LH2 domain"/>
    <property type="match status" value="1"/>
</dbReference>
<evidence type="ECO:0000256" key="5">
    <source>
        <dbReference type="ARBA" id="ARBA00022475"/>
    </source>
</evidence>
<evidence type="ECO:0000313" key="27">
    <source>
        <dbReference type="RefSeq" id="XP_025033520.1"/>
    </source>
</evidence>
<dbReference type="Pfam" id="PF08016">
    <property type="entry name" value="PKD_channel"/>
    <property type="match status" value="1"/>
</dbReference>
<keyword evidence="6" id="KW-0964">Secreted</keyword>
<dbReference type="Pfam" id="PF01477">
    <property type="entry name" value="PLAT"/>
    <property type="match status" value="1"/>
</dbReference>
<dbReference type="SMART" id="SM00303">
    <property type="entry name" value="GPS"/>
    <property type="match status" value="1"/>
</dbReference>
<dbReference type="InterPro" id="IPR046338">
    <property type="entry name" value="GAIN_dom_sf"/>
</dbReference>
<dbReference type="InterPro" id="IPR003915">
    <property type="entry name" value="PKD_2"/>
</dbReference>
<dbReference type="OMA" id="MIVQGKL"/>
<evidence type="ECO:0000256" key="3">
    <source>
        <dbReference type="ARBA" id="ARBA00004651"/>
    </source>
</evidence>
<dbReference type="InterPro" id="IPR001304">
    <property type="entry name" value="C-type_lectin-like"/>
</dbReference>
<feature type="domain" description="C-type lectin" evidence="20">
    <location>
        <begin position="43"/>
        <end position="161"/>
    </location>
</feature>
<dbReference type="PANTHER" id="PTHR10877:SF134">
    <property type="entry name" value="POLYCYSTIN-1-LIKE PROTEIN 2"/>
    <property type="match status" value="1"/>
</dbReference>
<dbReference type="FunFam" id="2.60.120.740:FF:000005">
    <property type="entry name" value="polycystic kidney disease protein 1-like 2"/>
    <property type="match status" value="1"/>
</dbReference>
<dbReference type="InterPro" id="IPR000922">
    <property type="entry name" value="Lectin_gal-bd_dom"/>
</dbReference>
<dbReference type="InterPro" id="IPR000203">
    <property type="entry name" value="GPS"/>
</dbReference>
<dbReference type="FunFam" id="3.10.100.10:FF:000073">
    <property type="entry name" value="Polycystic kidney disease protein 1-like 2"/>
    <property type="match status" value="1"/>
</dbReference>
<dbReference type="PROSITE" id="PS50041">
    <property type="entry name" value="C_TYPE_LECTIN_2"/>
    <property type="match status" value="1"/>
</dbReference>
<dbReference type="RefSeq" id="XP_025033520.1">
    <property type="nucleotide sequence ID" value="XM_025177752.1"/>
</dbReference>
<dbReference type="CDD" id="cd00146">
    <property type="entry name" value="PKD"/>
    <property type="match status" value="1"/>
</dbReference>
<dbReference type="CDD" id="cd22831">
    <property type="entry name" value="Gal_Rha_Lectin_PKD1L2"/>
    <property type="match status" value="1"/>
</dbReference>
<feature type="transmembrane region" description="Helical" evidence="19">
    <location>
        <begin position="2309"/>
        <end position="2329"/>
    </location>
</feature>
<dbReference type="PROSITE" id="PS51111">
    <property type="entry name" value="REJ"/>
    <property type="match status" value="1"/>
</dbReference>
<dbReference type="GO" id="GO:0050982">
    <property type="term" value="P:detection of mechanical stimulus"/>
    <property type="evidence" value="ECO:0007669"/>
    <property type="project" value="TreeGrafter"/>
</dbReference>
<keyword evidence="13" id="KW-1015">Disulfide bond</keyword>
<evidence type="ECO:0000256" key="4">
    <source>
        <dbReference type="ARBA" id="ARBA00007200"/>
    </source>
</evidence>
<dbReference type="PRINTS" id="PR01433">
    <property type="entry name" value="POLYCYSTIN2"/>
</dbReference>
<evidence type="ECO:0000256" key="8">
    <source>
        <dbReference type="ARBA" id="ARBA00022729"/>
    </source>
</evidence>
<evidence type="ECO:0000259" key="21">
    <source>
        <dbReference type="PROSITE" id="PS50093"/>
    </source>
</evidence>
<feature type="region of interest" description="Disordered" evidence="18">
    <location>
        <begin position="549"/>
        <end position="576"/>
    </location>
</feature>
<dbReference type="CTD" id="114780"/>
<evidence type="ECO:0000256" key="9">
    <source>
        <dbReference type="ARBA" id="ARBA00022734"/>
    </source>
</evidence>
<dbReference type="Gene3D" id="2.60.120.740">
    <property type="match status" value="1"/>
</dbReference>
<dbReference type="Pfam" id="PF01825">
    <property type="entry name" value="GPS"/>
    <property type="match status" value="1"/>
</dbReference>
<dbReference type="PROSITE" id="PS50221">
    <property type="entry name" value="GAIN_B"/>
    <property type="match status" value="1"/>
</dbReference>
<sequence length="2486" mass="279085">MVQSLWRMTNSGRLSKRVMMFRVQAEDLSLAEEIPCSKYQVAFNHSCYEFVRLQRTFTSAQSWCERGGGHLAFIGNEETQTFLEEHISEDKEWWIGITYTSSNETNEGSMIWLDTSNITYSKWFQDPPSVFASSCGYILKNAGYQWGVTENCSQEFDFICEFESGHSIACDNSNATVQCGSGEVIQIGDSFYGRKTPHYCVLETPLEFDDEEECSWISVKDEVAGQCHGLQACQVAADGTFFGDPCPGLGSYLSVQYQCMEGLQLAVTETSFVLENVTISLKWLLSPYSGNLSCIISMGDGNTVDPYYPPSLHSNVTHCYTVPGEFTVFVECTTSEWHVTAQKLITVQDKMDKLTVTGCFNKYEAGNSSHCRTLYEEPLWIQVELDGGTEVTYTVLSDNKTVMESSTKIGTVPHNLTLDGVSQRMIGPGVHSLEIVATSNTTDSEVIEILTVHLVEPISGLQAMLTSDSLELGEDLEIKVSVHCGSPEKVRFEVTGMNETFSHLKDFLEGKSEIYTIPVNSEGTFLVKVFAMNAFSNMSVDAGAVTVSNSSHKKDPLVDEEQSSTNGKRRVDDKGKNRIYISPSRHAGIFATVILGWPEVDSNNSLFSWSCGFCWPQWDECVQQQSIDTVQREIQIPPNCLPPASSAVTVKVTVKTPEKEEKQDEQCLYITAKRDLSLQISCERNCNPVNITEDVMLRVSMREDSNPVLYKWYLDHTFQRKPNMLPPGCNLNGFPQSSLTFLQNDTEVLVLNSSFLQSQGEAFQIKATAISENKYGEETYIVSSVPPPVAPECSVSPPQGSVLTSFSISCHSSCLLDQCRPTDSPSFTYCFYVEPNSLLHCGQDPGLPLVYLPLGEEDNDFLLQIKIAVTNNYGHIVYTNATVRVQPDDINSGNQTLQAMILEKSNSILKGENNSMSLFQLYKSVSSVLNQETKETTFNSSLQTDTRKELRELMLTTLSVVNVTSMQTALKMSEVLKEITYRSEELSSSAQVEASHTLKSVSESLLMVDPEDGEDHLKRKEAASYLFSAVSNVLEATVQNGTEEASVPEMAQNSVPQELITTVENLQSALLFGKLPDSEPLVLTAPSASMYINRLQTENVNSTAIKISNSSSAAFTLPSASSLSILGDSDETVDIRMVSFSVNPFSSSDSLDIHGTVGGLTLTSLDGLVIPVHDLMEDIEIMLPRSSATQDDKNVLNLGNFTAVQVNVTSVNSSLVIYLEMDQNVPLILYLGYDYLPNETDHELMAHLPHNRDARDEIYSWVLHPEDLIFGEGIYYFVVRPETELDFLASSEMNISITCFVSQCVFWDEHQRSWNSYGCHVGPKTTPGDTQCLCNHLTFFGSSFFVLPNTIDVSKTVELFATFVDNPVVVTTVGCIFLAYLLVLIWARRKDIQDDAKVKITVLEDNDPFAQYRYLVTVYTGHRRGAATTSKVTLTLYAQEGESEPHHLVDPDTPVFERGGVDVFLLCTLFPLGELQSIRLWHDNSGASPSWYVNRVLVHDVATDQKWYFLCNSWLAIDVGDCVLDKVFPVATEQDMKQFSNLFFMKTSRGFRDGHIWYSIFNRCPRSSFTRAQRVSCCFSLLLCTMLTSIMFWGVPKDPADQKMDLGKIEFTWQEVMIGFESSLLMFPINLLIVQIFRNIRPQLKKEQKPGKSGRVSPDLPSPPHQSPPSVSLTAEAVIKDIRRIANSLFKTLKAPLPSSDPDFSKSTDINKLLALVEDIICQQNRVGEEFYDESKKKDDPIIITLGLVDLQGKTPTPERGTGERLKHWDYKRCLCAQLQHVELELELLGPHRFPDPQSYTQAVRQVQHMKHFLESQLCSAMPNSERNSPTPSPPGDSKKELTSKGLPWWAVFVGWFLVILTSGVSGFFTMLYGLHYGKDNSIKWLISMAISFFESLFITQPLKVLGFAAFFALVLKKVEQEDEENTSIDGPLSVSGDPNPIFGMRRDSGNNIYQPPPATDIAKMKSDRIKEQKAFALIQEILAYLGFLWMLLLVAYGQRDPNSYYLNKHIENSFTEGFQEILSYQDFFKWARTTLIGNLYGPYEGFITDGNSKLVGSARIRQVRVKGNSCPIAPSLEMTVRECHAAYSFDTEDIGDYGINWNGSSLDNSSELHSVWQYQSQARLRGHPIWGKLAVYRGGGYIVHLGMDSTNASRILQYLLDNTWLDSFTRAVFVEFTVYNANVNLFCIVSLMFETNALGAFFPRAELQSIRLYPYTDGLHIFVVAAEIIYFLFVIYYMVEQGKLLRALKWNYFHSKWNLLELAIILISWSALSVFVRRMILGLRDITYYQEHKNEFVSFNQTATVDAVLGYLIAFLVLLSTVKLWHLLRLNPKLNMITSTLRRAWGDISGFATVIIIMFLAYSIATNLIYGWKLNSYKTLFDSAETMVSLQLGIFNYEEVLDYNPILGSFLIGSCIIFMTFVVLNLFISVILVAFSEEQKHYQASEEEEIVDLMLKKMCSFLGIKCKNDCPPACGKQLKEAVNNI</sequence>
<comment type="caution">
    <text evidence="17">Lacks conserved residue(s) required for the propagation of feature annotation.</text>
</comment>
<reference evidence="27" key="1">
    <citation type="submission" date="2025-08" db="UniProtKB">
        <authorList>
            <consortium name="RefSeq"/>
        </authorList>
    </citation>
    <scope>IDENTIFICATION</scope>
    <source>
        <tissue evidence="27">Liver</tissue>
    </source>
</reference>
<evidence type="ECO:0000259" key="25">
    <source>
        <dbReference type="PROSITE" id="PS51111"/>
    </source>
</evidence>
<dbReference type="InterPro" id="IPR043159">
    <property type="entry name" value="Lectin_gal-bd_sf"/>
</dbReference>
<dbReference type="Pfam" id="PF02010">
    <property type="entry name" value="REJ"/>
    <property type="match status" value="1"/>
</dbReference>
<keyword evidence="14" id="KW-0325">Glycoprotein</keyword>
<dbReference type="InterPro" id="IPR000601">
    <property type="entry name" value="PKD_dom"/>
</dbReference>
<dbReference type="PANTHER" id="PTHR10877">
    <property type="entry name" value="POLYCYSTIN FAMILY MEMBER"/>
    <property type="match status" value="1"/>
</dbReference>
<dbReference type="PROSITE" id="PS50095">
    <property type="entry name" value="PLAT"/>
    <property type="match status" value="1"/>
</dbReference>
<comment type="subcellular location">
    <subcellularLocation>
        <location evidence="3">Cell membrane</location>
        <topology evidence="3">Multi-pass membrane protein</topology>
    </subcellularLocation>
    <subcellularLocation>
        <location evidence="1">Cell projection</location>
        <location evidence="1">Cilium</location>
    </subcellularLocation>
    <subcellularLocation>
        <location evidence="2">Secreted</location>
    </subcellularLocation>
</comment>
<evidence type="ECO:0000259" key="20">
    <source>
        <dbReference type="PROSITE" id="PS50041"/>
    </source>
</evidence>
<dbReference type="Gene3D" id="1.10.287.70">
    <property type="match status" value="1"/>
</dbReference>
<feature type="domain" description="GAIN-B" evidence="23">
    <location>
        <begin position="1194"/>
        <end position="1354"/>
    </location>
</feature>
<feature type="transmembrane region" description="Helical" evidence="19">
    <location>
        <begin position="2260"/>
        <end position="2281"/>
    </location>
</feature>
<evidence type="ECO:0000256" key="19">
    <source>
        <dbReference type="SAM" id="Phobius"/>
    </source>
</evidence>
<evidence type="ECO:0000256" key="13">
    <source>
        <dbReference type="ARBA" id="ARBA00023157"/>
    </source>
</evidence>
<dbReference type="InterPro" id="IPR051223">
    <property type="entry name" value="Polycystin"/>
</dbReference>
<dbReference type="GO" id="GO:0030246">
    <property type="term" value="F:carbohydrate binding"/>
    <property type="evidence" value="ECO:0007669"/>
    <property type="project" value="UniProtKB-KW"/>
</dbReference>
<dbReference type="Gene3D" id="3.10.100.10">
    <property type="entry name" value="Mannose-Binding Protein A, subunit A"/>
    <property type="match status" value="1"/>
</dbReference>
<dbReference type="Pfam" id="PF02140">
    <property type="entry name" value="SUEL_Lectin"/>
    <property type="match status" value="1"/>
</dbReference>
<dbReference type="InterPro" id="IPR016187">
    <property type="entry name" value="CTDL_fold"/>
</dbReference>
<name>A0A9F5IXP6_PYTBI</name>
<comment type="similarity">
    <text evidence="4">Belongs to the polycystin family.</text>
</comment>
<feature type="transmembrane region" description="Helical" evidence="19">
    <location>
        <begin position="2349"/>
        <end position="2371"/>
    </location>
</feature>
<feature type="transmembrane region" description="Helical" evidence="19">
    <location>
        <begin position="2407"/>
        <end position="2436"/>
    </location>
</feature>
<evidence type="ECO:0000256" key="11">
    <source>
        <dbReference type="ARBA" id="ARBA00023069"/>
    </source>
</evidence>
<dbReference type="InterPro" id="IPR057244">
    <property type="entry name" value="GAIN_B"/>
</dbReference>
<keyword evidence="26" id="KW-1185">Reference proteome</keyword>
<feature type="domain" description="PKD" evidence="21">
    <location>
        <begin position="297"/>
        <end position="348"/>
    </location>
</feature>
<dbReference type="InterPro" id="IPR036392">
    <property type="entry name" value="PLAT/LH2_dom_sf"/>
</dbReference>
<dbReference type="GO" id="GO:0005509">
    <property type="term" value="F:calcium ion binding"/>
    <property type="evidence" value="ECO:0007669"/>
    <property type="project" value="InterPro"/>
</dbReference>
<dbReference type="SUPFAM" id="SSF49299">
    <property type="entry name" value="PKD domain"/>
    <property type="match status" value="1"/>
</dbReference>
<proteinExistence type="inferred from homology"/>
<evidence type="ECO:0000256" key="2">
    <source>
        <dbReference type="ARBA" id="ARBA00004613"/>
    </source>
</evidence>
<feature type="transmembrane region" description="Helical" evidence="19">
    <location>
        <begin position="1975"/>
        <end position="1997"/>
    </location>
</feature>
<dbReference type="OrthoDB" id="10264154at2759"/>
<dbReference type="GO" id="GO:0005576">
    <property type="term" value="C:extracellular region"/>
    <property type="evidence" value="ECO:0007669"/>
    <property type="project" value="UniProtKB-SubCell"/>
</dbReference>
<dbReference type="InterPro" id="IPR046791">
    <property type="entry name" value="Polycystin_dom"/>
</dbReference>
<dbReference type="InterPro" id="IPR002859">
    <property type="entry name" value="PKD/REJ-like"/>
</dbReference>
<evidence type="ECO:0000259" key="23">
    <source>
        <dbReference type="PROSITE" id="PS50221"/>
    </source>
</evidence>
<evidence type="ECO:0000256" key="16">
    <source>
        <dbReference type="PIRSR" id="PIRSR603915-2"/>
    </source>
</evidence>
<keyword evidence="9" id="KW-0430">Lectin</keyword>
<keyword evidence="7 19" id="KW-0812">Transmembrane</keyword>
<dbReference type="CDD" id="cd00037">
    <property type="entry name" value="CLECT"/>
    <property type="match status" value="1"/>
</dbReference>
<dbReference type="InterPro" id="IPR016186">
    <property type="entry name" value="C-type_lectin-like/link_sf"/>
</dbReference>
<dbReference type="GeneID" id="103057253"/>
<dbReference type="SUPFAM" id="SSF56436">
    <property type="entry name" value="C-type lectin-like"/>
    <property type="match status" value="1"/>
</dbReference>
<feature type="transmembrane region" description="Helical" evidence="19">
    <location>
        <begin position="2220"/>
        <end position="2240"/>
    </location>
</feature>
<dbReference type="SMART" id="SM00034">
    <property type="entry name" value="CLECT"/>
    <property type="match status" value="1"/>
</dbReference>
<dbReference type="InterPro" id="IPR014010">
    <property type="entry name" value="REJ_dom"/>
</dbReference>
<evidence type="ECO:0000256" key="12">
    <source>
        <dbReference type="ARBA" id="ARBA00023136"/>
    </source>
</evidence>
<evidence type="ECO:0000256" key="15">
    <source>
        <dbReference type="ARBA" id="ARBA00023273"/>
    </source>
</evidence>
<feature type="transmembrane region" description="Helical" evidence="19">
    <location>
        <begin position="1575"/>
        <end position="1596"/>
    </location>
</feature>
<gene>
    <name evidence="27" type="primary">PKD1L2</name>
</gene>
<evidence type="ECO:0000256" key="18">
    <source>
        <dbReference type="SAM" id="MobiDB-lite"/>
    </source>
</evidence>
<dbReference type="Pfam" id="PF20519">
    <property type="entry name" value="Polycystin_dom"/>
    <property type="match status" value="1"/>
</dbReference>
<dbReference type="SMART" id="SM00308">
    <property type="entry name" value="LH2"/>
    <property type="match status" value="1"/>
</dbReference>
<feature type="transmembrane region" description="Helical" evidence="19">
    <location>
        <begin position="1885"/>
        <end position="1916"/>
    </location>
</feature>
<feature type="transmembrane region" description="Helical" evidence="19">
    <location>
        <begin position="1849"/>
        <end position="1873"/>
    </location>
</feature>
<evidence type="ECO:0000256" key="14">
    <source>
        <dbReference type="ARBA" id="ARBA00023180"/>
    </source>
</evidence>
<dbReference type="FunFam" id="1.10.287.70:FF:000086">
    <property type="entry name" value="Polycystic kidney disease 2"/>
    <property type="match status" value="1"/>
</dbReference>
<dbReference type="PROSITE" id="PS50228">
    <property type="entry name" value="SUEL_LECTIN"/>
    <property type="match status" value="1"/>
</dbReference>
<keyword evidence="12 19" id="KW-0472">Membrane</keyword>
<keyword evidence="15" id="KW-0966">Cell projection</keyword>
<evidence type="ECO:0000256" key="7">
    <source>
        <dbReference type="ARBA" id="ARBA00022692"/>
    </source>
</evidence>
<dbReference type="Pfam" id="PF00059">
    <property type="entry name" value="Lectin_C"/>
    <property type="match status" value="1"/>
</dbReference>
<dbReference type="InterPro" id="IPR035986">
    <property type="entry name" value="PKD_dom_sf"/>
</dbReference>
<feature type="transmembrane region" description="Helical" evidence="19">
    <location>
        <begin position="1368"/>
        <end position="1387"/>
    </location>
</feature>